<feature type="transmembrane region" description="Helical" evidence="5">
    <location>
        <begin position="51"/>
        <end position="71"/>
    </location>
</feature>
<feature type="transmembrane region" description="Helical" evidence="5">
    <location>
        <begin position="397"/>
        <end position="418"/>
    </location>
</feature>
<evidence type="ECO:0000256" key="4">
    <source>
        <dbReference type="ARBA" id="ARBA00023136"/>
    </source>
</evidence>
<sequence>MPERDAKPADSTTRRRSLAAMIGPGLLLAATGVGAGDLATGSFVGGLLGTAVLWAVVVGAAMKFVVTEGLARWQIATGETLIEGVAARVGRWALWLFLPYLLLWSFFVGSALMSATGATLHAMVPVFAEAKTGKIVFGAIASLIGLVLVWFGGYRLFENVMRVCIGVMFATVVLTAILLWPGTGAVLEGLFVPRIPEAGGEGVTWTLALIGGVGGTLTVLCYGYWLREEERDAPDDLALCRLDLFTGYAMTAIFGIAMVIIGSSVTIEGSGAQLLVTLSERLDEVMEPAGKWLFLVGTFGAVFSSLLGVWQCVPYLFADSWALLTGTHGERAKIDTNSTPYRAFLVAIAIVPMVGLFWRFRDVQMFYAVIGAWLFPALAATLLVFNGRHVWVGAQFANRPVTVVALGVVLAFFSYLGLRPYLG</sequence>
<dbReference type="Proteomes" id="UP000031643">
    <property type="component" value="Chromosome"/>
</dbReference>
<evidence type="ECO:0000256" key="1">
    <source>
        <dbReference type="ARBA" id="ARBA00004141"/>
    </source>
</evidence>
<evidence type="ECO:0000256" key="3">
    <source>
        <dbReference type="ARBA" id="ARBA00022989"/>
    </source>
</evidence>
<keyword evidence="7" id="KW-1185">Reference proteome</keyword>
<feature type="transmembrane region" description="Helical" evidence="5">
    <location>
        <begin position="292"/>
        <end position="318"/>
    </location>
</feature>
<dbReference type="Pfam" id="PF01566">
    <property type="entry name" value="Nramp"/>
    <property type="match status" value="1"/>
</dbReference>
<dbReference type="NCBIfam" id="NF037982">
    <property type="entry name" value="Nramp_1"/>
    <property type="match status" value="1"/>
</dbReference>
<reference evidence="6 7" key="1">
    <citation type="submission" date="2014-09" db="EMBL/GenBank/DDBJ databases">
        <title>Genome sequencing of Methyloceanibacter caenitepidi Gela4.</title>
        <authorList>
            <person name="Takeuchi M."/>
            <person name="Susumu S."/>
            <person name="Kamagata Y."/>
            <person name="Oshima K."/>
            <person name="Hattori M."/>
            <person name="Iwasaki W."/>
        </authorList>
    </citation>
    <scope>NUCLEOTIDE SEQUENCE [LARGE SCALE GENOMIC DNA]</scope>
    <source>
        <strain evidence="6 7">Gela4</strain>
    </source>
</reference>
<feature type="transmembrane region" description="Helical" evidence="5">
    <location>
        <begin position="135"/>
        <end position="153"/>
    </location>
</feature>
<proteinExistence type="predicted"/>
<feature type="transmembrane region" description="Helical" evidence="5">
    <location>
        <begin position="339"/>
        <end position="360"/>
    </location>
</feature>
<comment type="subcellular location">
    <subcellularLocation>
        <location evidence="1">Membrane</location>
        <topology evidence="1">Multi-pass membrane protein</topology>
    </subcellularLocation>
</comment>
<feature type="transmembrane region" description="Helical" evidence="5">
    <location>
        <begin position="245"/>
        <end position="267"/>
    </location>
</feature>
<evidence type="ECO:0000256" key="5">
    <source>
        <dbReference type="SAM" id="Phobius"/>
    </source>
</evidence>
<protein>
    <recommendedName>
        <fullName evidence="8">Iron transporter</fullName>
    </recommendedName>
</protein>
<dbReference type="GO" id="GO:0005384">
    <property type="term" value="F:manganese ion transmembrane transporter activity"/>
    <property type="evidence" value="ECO:0007669"/>
    <property type="project" value="TreeGrafter"/>
</dbReference>
<keyword evidence="2 5" id="KW-0812">Transmembrane</keyword>
<evidence type="ECO:0000256" key="2">
    <source>
        <dbReference type="ARBA" id="ARBA00022692"/>
    </source>
</evidence>
<dbReference type="AlphaFoldDB" id="A0A0A8K635"/>
<dbReference type="RefSeq" id="WP_052464601.1">
    <property type="nucleotide sequence ID" value="NZ_AP014648.1"/>
</dbReference>
<feature type="transmembrane region" description="Helical" evidence="5">
    <location>
        <begin position="160"/>
        <end position="182"/>
    </location>
</feature>
<dbReference type="EMBL" id="AP014648">
    <property type="protein sequence ID" value="BAQ18378.1"/>
    <property type="molecule type" value="Genomic_DNA"/>
</dbReference>
<evidence type="ECO:0000313" key="6">
    <source>
        <dbReference type="EMBL" id="BAQ18378.1"/>
    </source>
</evidence>
<name>A0A0A8K635_9HYPH</name>
<dbReference type="STRING" id="1384459.GL4_2946"/>
<dbReference type="GO" id="GO:0015086">
    <property type="term" value="F:cadmium ion transmembrane transporter activity"/>
    <property type="evidence" value="ECO:0007669"/>
    <property type="project" value="TreeGrafter"/>
</dbReference>
<dbReference type="KEGG" id="mcg:GL4_2946"/>
<dbReference type="HOGENOM" id="CLU_020088_6_3_5"/>
<keyword evidence="3 5" id="KW-1133">Transmembrane helix</keyword>
<keyword evidence="4 5" id="KW-0472">Membrane</keyword>
<accession>A0A0A8K635</accession>
<gene>
    <name evidence="6" type="ORF">GL4_2946</name>
</gene>
<dbReference type="GO" id="GO:0005886">
    <property type="term" value="C:plasma membrane"/>
    <property type="evidence" value="ECO:0007669"/>
    <property type="project" value="TreeGrafter"/>
</dbReference>
<dbReference type="PANTHER" id="PTHR11706:SF3">
    <property type="entry name" value="METAL ION TRANSPORT PROTEIN"/>
    <property type="match status" value="1"/>
</dbReference>
<feature type="transmembrane region" description="Helical" evidence="5">
    <location>
        <begin position="92"/>
        <end position="115"/>
    </location>
</feature>
<organism evidence="6 7">
    <name type="scientific">Methyloceanibacter caenitepidi</name>
    <dbReference type="NCBI Taxonomy" id="1384459"/>
    <lineage>
        <taxon>Bacteria</taxon>
        <taxon>Pseudomonadati</taxon>
        <taxon>Pseudomonadota</taxon>
        <taxon>Alphaproteobacteria</taxon>
        <taxon>Hyphomicrobiales</taxon>
        <taxon>Hyphomicrobiaceae</taxon>
        <taxon>Methyloceanibacter</taxon>
    </lineage>
</organism>
<feature type="transmembrane region" description="Helical" evidence="5">
    <location>
        <begin position="366"/>
        <end position="385"/>
    </location>
</feature>
<evidence type="ECO:0008006" key="8">
    <source>
        <dbReference type="Google" id="ProtNLM"/>
    </source>
</evidence>
<dbReference type="GO" id="GO:0034755">
    <property type="term" value="P:iron ion transmembrane transport"/>
    <property type="evidence" value="ECO:0007669"/>
    <property type="project" value="TreeGrafter"/>
</dbReference>
<feature type="transmembrane region" description="Helical" evidence="5">
    <location>
        <begin position="202"/>
        <end position="225"/>
    </location>
</feature>
<dbReference type="PANTHER" id="PTHR11706">
    <property type="entry name" value="SOLUTE CARRIER PROTEIN FAMILY 11 MEMBER"/>
    <property type="match status" value="1"/>
</dbReference>
<evidence type="ECO:0000313" key="7">
    <source>
        <dbReference type="Proteomes" id="UP000031643"/>
    </source>
</evidence>
<dbReference type="InterPro" id="IPR001046">
    <property type="entry name" value="NRAMP_fam"/>
</dbReference>